<keyword evidence="3" id="KW-1185">Reference proteome</keyword>
<gene>
    <name evidence="2" type="ORF">EVAR_293_1</name>
</gene>
<evidence type="ECO:0000256" key="1">
    <source>
        <dbReference type="SAM" id="MobiDB-lite"/>
    </source>
</evidence>
<name>A0A4C1S9C1_EUMVA</name>
<dbReference type="AlphaFoldDB" id="A0A4C1S9C1"/>
<feature type="compositionally biased region" description="Basic residues" evidence="1">
    <location>
        <begin position="128"/>
        <end position="138"/>
    </location>
</feature>
<dbReference type="Proteomes" id="UP000299102">
    <property type="component" value="Unassembled WGS sequence"/>
</dbReference>
<reference evidence="2 3" key="1">
    <citation type="journal article" date="2019" name="Commun. Biol.">
        <title>The bagworm genome reveals a unique fibroin gene that provides high tensile strength.</title>
        <authorList>
            <person name="Kono N."/>
            <person name="Nakamura H."/>
            <person name="Ohtoshi R."/>
            <person name="Tomita M."/>
            <person name="Numata K."/>
            <person name="Arakawa K."/>
        </authorList>
    </citation>
    <scope>NUCLEOTIDE SEQUENCE [LARGE SCALE GENOMIC DNA]</scope>
</reference>
<feature type="region of interest" description="Disordered" evidence="1">
    <location>
        <begin position="1"/>
        <end position="20"/>
    </location>
</feature>
<sequence length="138" mass="15300">MDRDLRNNAPAATPSRPRAVSPFISMGGARTIRALATVDRPLRRRKLLSEPARTCSRRRRDRAFGGHERVIFSSIGSDSGLRGRSGNEWLRSFGHSEGTSCVMMCVTRGRQVSGVRRHATHTDAGSTRRARGRCLSRP</sequence>
<accession>A0A4C1S9C1</accession>
<proteinExistence type="predicted"/>
<comment type="caution">
    <text evidence="2">The sequence shown here is derived from an EMBL/GenBank/DDBJ whole genome shotgun (WGS) entry which is preliminary data.</text>
</comment>
<evidence type="ECO:0000313" key="3">
    <source>
        <dbReference type="Proteomes" id="UP000299102"/>
    </source>
</evidence>
<organism evidence="2 3">
    <name type="scientific">Eumeta variegata</name>
    <name type="common">Bagworm moth</name>
    <name type="synonym">Eumeta japonica</name>
    <dbReference type="NCBI Taxonomy" id="151549"/>
    <lineage>
        <taxon>Eukaryota</taxon>
        <taxon>Metazoa</taxon>
        <taxon>Ecdysozoa</taxon>
        <taxon>Arthropoda</taxon>
        <taxon>Hexapoda</taxon>
        <taxon>Insecta</taxon>
        <taxon>Pterygota</taxon>
        <taxon>Neoptera</taxon>
        <taxon>Endopterygota</taxon>
        <taxon>Lepidoptera</taxon>
        <taxon>Glossata</taxon>
        <taxon>Ditrysia</taxon>
        <taxon>Tineoidea</taxon>
        <taxon>Psychidae</taxon>
        <taxon>Oiketicinae</taxon>
        <taxon>Eumeta</taxon>
    </lineage>
</organism>
<dbReference type="EMBL" id="BGZK01000001">
    <property type="protein sequence ID" value="GBO98838.1"/>
    <property type="molecule type" value="Genomic_DNA"/>
</dbReference>
<evidence type="ECO:0000313" key="2">
    <source>
        <dbReference type="EMBL" id="GBO98838.1"/>
    </source>
</evidence>
<feature type="region of interest" description="Disordered" evidence="1">
    <location>
        <begin position="115"/>
        <end position="138"/>
    </location>
</feature>
<protein>
    <submittedName>
        <fullName evidence="2">Uncharacterized protein</fullName>
    </submittedName>
</protein>